<protein>
    <recommendedName>
        <fullName evidence="4">DUF1772 domain-containing protein</fullName>
    </recommendedName>
</protein>
<organism evidence="2 3">
    <name type="scientific">Actinophytocola gossypii</name>
    <dbReference type="NCBI Taxonomy" id="2812003"/>
    <lineage>
        <taxon>Bacteria</taxon>
        <taxon>Bacillati</taxon>
        <taxon>Actinomycetota</taxon>
        <taxon>Actinomycetes</taxon>
        <taxon>Pseudonocardiales</taxon>
        <taxon>Pseudonocardiaceae</taxon>
    </lineage>
</organism>
<reference evidence="2 3" key="1">
    <citation type="submission" date="2021-02" db="EMBL/GenBank/DDBJ databases">
        <title>Actinophytocola xerophila sp. nov., isolated from soil of cotton cropping field.</title>
        <authorList>
            <person name="Huang R."/>
            <person name="Chen X."/>
            <person name="Ge X."/>
            <person name="Liu W."/>
        </authorList>
    </citation>
    <scope>NUCLEOTIDE SEQUENCE [LARGE SCALE GENOMIC DNA]</scope>
    <source>
        <strain evidence="2 3">S1-96</strain>
    </source>
</reference>
<proteinExistence type="predicted"/>
<name>A0ABT2J9K2_9PSEU</name>
<evidence type="ECO:0000313" key="2">
    <source>
        <dbReference type="EMBL" id="MCT2584254.1"/>
    </source>
</evidence>
<dbReference type="EMBL" id="JAFFZE010000012">
    <property type="protein sequence ID" value="MCT2584254.1"/>
    <property type="molecule type" value="Genomic_DNA"/>
</dbReference>
<feature type="transmembrane region" description="Helical" evidence="1">
    <location>
        <begin position="64"/>
        <end position="88"/>
    </location>
</feature>
<keyword evidence="3" id="KW-1185">Reference proteome</keyword>
<gene>
    <name evidence="2" type="ORF">JT362_14105</name>
</gene>
<sequence>MLTVTSVLSAIAGLAYVGLFVLMSISAAAEIETIEKLVRLKENGSANITNTYEDLAASVEENELATVVFGVGAALTIPLVVAGLLALGGRGWARVLATVFMLPAVVVVTFGVIHDIADGHPENAFALVFTVPALVLTLLWWLPPTSRAMVAKRWRRAATHQGRPMPGRPYA</sequence>
<dbReference type="RefSeq" id="WP_260191660.1">
    <property type="nucleotide sequence ID" value="NZ_JAFFZE010000012.1"/>
</dbReference>
<feature type="transmembrane region" description="Helical" evidence="1">
    <location>
        <begin position="95"/>
        <end position="113"/>
    </location>
</feature>
<comment type="caution">
    <text evidence="2">The sequence shown here is derived from an EMBL/GenBank/DDBJ whole genome shotgun (WGS) entry which is preliminary data.</text>
</comment>
<evidence type="ECO:0000256" key="1">
    <source>
        <dbReference type="SAM" id="Phobius"/>
    </source>
</evidence>
<dbReference type="Proteomes" id="UP001156441">
    <property type="component" value="Unassembled WGS sequence"/>
</dbReference>
<keyword evidence="1" id="KW-0812">Transmembrane</keyword>
<evidence type="ECO:0000313" key="3">
    <source>
        <dbReference type="Proteomes" id="UP001156441"/>
    </source>
</evidence>
<keyword evidence="1" id="KW-1133">Transmembrane helix</keyword>
<feature type="transmembrane region" description="Helical" evidence="1">
    <location>
        <begin position="125"/>
        <end position="143"/>
    </location>
</feature>
<keyword evidence="1" id="KW-0472">Membrane</keyword>
<evidence type="ECO:0008006" key="4">
    <source>
        <dbReference type="Google" id="ProtNLM"/>
    </source>
</evidence>
<accession>A0ABT2J9K2</accession>